<dbReference type="Proteomes" id="UP001172911">
    <property type="component" value="Unassembled WGS sequence"/>
</dbReference>
<comment type="caution">
    <text evidence="1">The sequence shown here is derived from an EMBL/GenBank/DDBJ whole genome shotgun (WGS) entry which is preliminary data.</text>
</comment>
<name>A0AAW7ZHI1_9FIRM</name>
<reference evidence="1" key="2">
    <citation type="submission" date="2023-03" db="EMBL/GenBank/DDBJ databases">
        <authorList>
            <person name="Zhang Z."/>
        </authorList>
    </citation>
    <scope>NUCLEOTIDE SEQUENCE</scope>
    <source>
        <strain evidence="1">DSA</strain>
    </source>
</reference>
<accession>A0AAW7ZHI1</accession>
<keyword evidence="2" id="KW-1185">Reference proteome</keyword>
<sequence>MNKHQDMIFPIKLTCPNCEKEFEHPEVKSKYIVIERQDRDFCSYFAGINPLFYDIMVCKYCGFAFTRETNIPLSEPEKAIIKTILANWHTDGYQYGGVRTLDMAIKAYNLAIVCQELRNAKDSVKGSLYLRLGWLYRYQGNKVSEEKSLQRALEFMKRAYERESTNELKKELRMIYLLGELSHRMGNEREAIQWLQTVISHKEVKRYPIFERMARSLWQDIREQHKK</sequence>
<proteinExistence type="predicted"/>
<evidence type="ECO:0000313" key="1">
    <source>
        <dbReference type="EMBL" id="MDO7788481.1"/>
    </source>
</evidence>
<protein>
    <submittedName>
        <fullName evidence="1">DUF2225 domain-containing protein</fullName>
    </submittedName>
</protein>
<reference evidence="1" key="1">
    <citation type="journal article" date="2023" name="J. Hazard. Mater.">
        <title>Anaerobic biodegradation of pyrene and benzo[a]pyrene by a new sulfate-reducing Desulforamulus aquiferis strain DSA.</title>
        <authorList>
            <person name="Zhang Z."/>
            <person name="Sun J."/>
            <person name="Gong X."/>
            <person name="Wang C."/>
            <person name="Wang H."/>
        </authorList>
    </citation>
    <scope>NUCLEOTIDE SEQUENCE</scope>
    <source>
        <strain evidence="1">DSA</strain>
    </source>
</reference>
<dbReference type="SUPFAM" id="SSF48452">
    <property type="entry name" value="TPR-like"/>
    <property type="match status" value="1"/>
</dbReference>
<dbReference type="InterPro" id="IPR011990">
    <property type="entry name" value="TPR-like_helical_dom_sf"/>
</dbReference>
<dbReference type="InterPro" id="IPR018708">
    <property type="entry name" value="DUF2225"/>
</dbReference>
<dbReference type="AlphaFoldDB" id="A0AAW7ZHI1"/>
<dbReference type="Gene3D" id="1.25.40.10">
    <property type="entry name" value="Tetratricopeptide repeat domain"/>
    <property type="match status" value="1"/>
</dbReference>
<dbReference type="EMBL" id="JARPTC010000021">
    <property type="protein sequence ID" value="MDO7788481.1"/>
    <property type="molecule type" value="Genomic_DNA"/>
</dbReference>
<dbReference type="RefSeq" id="WP_304544458.1">
    <property type="nucleotide sequence ID" value="NZ_JARPTC010000021.1"/>
</dbReference>
<organism evidence="1 2">
    <name type="scientific">Desulforamulus aquiferis</name>
    <dbReference type="NCBI Taxonomy" id="1397668"/>
    <lineage>
        <taxon>Bacteria</taxon>
        <taxon>Bacillati</taxon>
        <taxon>Bacillota</taxon>
        <taxon>Clostridia</taxon>
        <taxon>Eubacteriales</taxon>
        <taxon>Peptococcaceae</taxon>
        <taxon>Desulforamulus</taxon>
    </lineage>
</organism>
<evidence type="ECO:0000313" key="2">
    <source>
        <dbReference type="Proteomes" id="UP001172911"/>
    </source>
</evidence>
<gene>
    <name evidence="1" type="ORF">P6N53_14730</name>
</gene>
<dbReference type="Pfam" id="PF09986">
    <property type="entry name" value="DUF2225"/>
    <property type="match status" value="1"/>
</dbReference>